<feature type="compositionally biased region" description="Low complexity" evidence="1">
    <location>
        <begin position="206"/>
        <end position="217"/>
    </location>
</feature>
<keyword evidence="3" id="KW-1185">Reference proteome</keyword>
<evidence type="ECO:0000313" key="2">
    <source>
        <dbReference type="EMBL" id="CAK0787133.1"/>
    </source>
</evidence>
<name>A0AAV1IIM6_9CHLO</name>
<reference evidence="2 3" key="1">
    <citation type="submission" date="2023-10" db="EMBL/GenBank/DDBJ databases">
        <authorList>
            <person name="Maclean D."/>
            <person name="Macfadyen A."/>
        </authorList>
    </citation>
    <scope>NUCLEOTIDE SEQUENCE [LARGE SCALE GENOMIC DNA]</scope>
</reference>
<accession>A0AAV1IIM6</accession>
<feature type="region of interest" description="Disordered" evidence="1">
    <location>
        <begin position="130"/>
        <end position="396"/>
    </location>
</feature>
<gene>
    <name evidence="2" type="ORF">CVIRNUC_010349</name>
</gene>
<feature type="compositionally biased region" description="Basic and acidic residues" evidence="1">
    <location>
        <begin position="300"/>
        <end position="313"/>
    </location>
</feature>
<evidence type="ECO:0000313" key="3">
    <source>
        <dbReference type="Proteomes" id="UP001314263"/>
    </source>
</evidence>
<feature type="compositionally biased region" description="Basic and acidic residues" evidence="1">
    <location>
        <begin position="166"/>
        <end position="175"/>
    </location>
</feature>
<dbReference type="EMBL" id="CAUYUE010000016">
    <property type="protein sequence ID" value="CAK0787133.1"/>
    <property type="molecule type" value="Genomic_DNA"/>
</dbReference>
<comment type="caution">
    <text evidence="2">The sequence shown here is derived from an EMBL/GenBank/DDBJ whole genome shotgun (WGS) entry which is preliminary data.</text>
</comment>
<proteinExistence type="predicted"/>
<organism evidence="2 3">
    <name type="scientific">Coccomyxa viridis</name>
    <dbReference type="NCBI Taxonomy" id="1274662"/>
    <lineage>
        <taxon>Eukaryota</taxon>
        <taxon>Viridiplantae</taxon>
        <taxon>Chlorophyta</taxon>
        <taxon>core chlorophytes</taxon>
        <taxon>Trebouxiophyceae</taxon>
        <taxon>Trebouxiophyceae incertae sedis</taxon>
        <taxon>Coccomyxaceae</taxon>
        <taxon>Coccomyxa</taxon>
    </lineage>
</organism>
<evidence type="ECO:0000256" key="1">
    <source>
        <dbReference type="SAM" id="MobiDB-lite"/>
    </source>
</evidence>
<protein>
    <submittedName>
        <fullName evidence="2">Uncharacterized protein</fullName>
    </submittedName>
</protein>
<feature type="compositionally biased region" description="Low complexity" evidence="1">
    <location>
        <begin position="138"/>
        <end position="148"/>
    </location>
</feature>
<sequence length="440" mass="45652">MIQTVSGQTPGVPPGAKTVRVPGSQEAVAPLHYDPVGPWGVTPGPGRGPSAFERMQRRHRGAAASSALLHSLAATSAWRQPAICLPGHTVRAFNKRVEANPGGTNVEVLDEQAPDSTAVVDEAVRVFEKREDGTEYQSVTHVHTTSTSAHINPPPDPVPLDTSDPYSKKADEEPAQRSGGGGGGPTIARVDLGSAPAGADQALGSQAQKEAGEAQAQTMSTRGFVNPGGGGFTPDTNNTAPTGGDVAEVDPGGAFSKDAQNKAAERQAAGMGTGGSIKRGFFTAPRWFAGGTPPPDPEGPDFKAARKQSRDSFADAGQPGPEPVDAGKVGSLQSGVNVLGGTPIKDQSERMTQGSQLHRDTESMMPEVPDPKLTELGPQSSGGTPADKGESSCAADELFTEPFQMLGMEDEGFRVWQFQDHIHLNVVPVLKHGGSGEASR</sequence>
<dbReference type="Proteomes" id="UP001314263">
    <property type="component" value="Unassembled WGS sequence"/>
</dbReference>
<dbReference type="AlphaFoldDB" id="A0AAV1IIM6"/>